<sequence length="196" mass="21591">MDAVVFGVGALLLWQIAGCDATSSSSGACGACSLLVNELETGIASVDSKKKIQIGSFRVDPSGNQDGLNEVPYARSEAHIYELLDNICSKSRDYTLVVHPTTGKAIYRRADITKIDGDKSRPTLSKLESACNDFLEDHEEELVKFTRSEHDDPVRQFCQQQLGICTSVDVTPFPDLPDKPLEEKPQEINEDEKDEL</sequence>
<proteinExistence type="inferred from homology"/>
<organism evidence="5 6">
    <name type="scientific">Toxocara canis</name>
    <name type="common">Canine roundworm</name>
    <dbReference type="NCBI Taxonomy" id="6265"/>
    <lineage>
        <taxon>Eukaryota</taxon>
        <taxon>Metazoa</taxon>
        <taxon>Ecdysozoa</taxon>
        <taxon>Nematoda</taxon>
        <taxon>Chromadorea</taxon>
        <taxon>Rhabditida</taxon>
        <taxon>Spirurina</taxon>
        <taxon>Ascaridomorpha</taxon>
        <taxon>Ascaridoidea</taxon>
        <taxon>Toxocaridae</taxon>
        <taxon>Toxocara</taxon>
    </lineage>
</organism>
<evidence type="ECO:0000256" key="2">
    <source>
        <dbReference type="SAM" id="MobiDB-lite"/>
    </source>
</evidence>
<protein>
    <submittedName>
        <fullName evidence="5">Protein canopy-like protein 2</fullName>
    </submittedName>
</protein>
<dbReference type="EMBL" id="JPKZ01002267">
    <property type="protein sequence ID" value="KHN77565.1"/>
    <property type="molecule type" value="Genomic_DNA"/>
</dbReference>
<gene>
    <name evidence="5" type="primary">CNPY2</name>
    <name evidence="5" type="ORF">Tcan_12496</name>
</gene>
<dbReference type="AlphaFoldDB" id="A0A0B2V990"/>
<dbReference type="PANTHER" id="PTHR13341:SF2">
    <property type="entry name" value="PROTEIN SEELE"/>
    <property type="match status" value="1"/>
</dbReference>
<feature type="region of interest" description="Disordered" evidence="2">
    <location>
        <begin position="173"/>
        <end position="196"/>
    </location>
</feature>
<dbReference type="InterPro" id="IPR021852">
    <property type="entry name" value="DUF3456"/>
</dbReference>
<feature type="compositionally biased region" description="Basic and acidic residues" evidence="2">
    <location>
        <begin position="176"/>
        <end position="187"/>
    </location>
</feature>
<dbReference type="Pfam" id="PF11938">
    <property type="entry name" value="DUF3456"/>
    <property type="match status" value="1"/>
</dbReference>
<dbReference type="PANTHER" id="PTHR13341">
    <property type="entry name" value="MIR-INTERACTING SAPOSIN-LIKE PROTEIN"/>
    <property type="match status" value="1"/>
</dbReference>
<reference evidence="5 6" key="1">
    <citation type="submission" date="2014-11" db="EMBL/GenBank/DDBJ databases">
        <title>Genetic blueprint of the zoonotic pathogen Toxocara canis.</title>
        <authorList>
            <person name="Zhu X.-Q."/>
            <person name="Korhonen P.K."/>
            <person name="Cai H."/>
            <person name="Young N.D."/>
            <person name="Nejsum P."/>
            <person name="von Samson-Himmelstjerna G."/>
            <person name="Boag P.R."/>
            <person name="Tan P."/>
            <person name="Li Q."/>
            <person name="Min J."/>
            <person name="Yang Y."/>
            <person name="Wang X."/>
            <person name="Fang X."/>
            <person name="Hall R.S."/>
            <person name="Hofmann A."/>
            <person name="Sternberg P.W."/>
            <person name="Jex A.R."/>
            <person name="Gasser R.B."/>
        </authorList>
    </citation>
    <scope>NUCLEOTIDE SEQUENCE [LARGE SCALE GENOMIC DNA]</scope>
    <source>
        <strain evidence="5">PN_DK_2014</strain>
    </source>
</reference>
<name>A0A0B2V990_TOXCA</name>
<feature type="chain" id="PRO_5002095994" evidence="3">
    <location>
        <begin position="22"/>
        <end position="196"/>
    </location>
</feature>
<dbReference type="Proteomes" id="UP000031036">
    <property type="component" value="Unassembled WGS sequence"/>
</dbReference>
<dbReference type="OMA" id="NACNDFI"/>
<feature type="domain" description="DUF3456" evidence="4">
    <location>
        <begin position="29"/>
        <end position="165"/>
    </location>
</feature>
<feature type="signal peptide" evidence="3">
    <location>
        <begin position="1"/>
        <end position="21"/>
    </location>
</feature>
<accession>A0A0B2V990</accession>
<evidence type="ECO:0000259" key="4">
    <source>
        <dbReference type="Pfam" id="PF11938"/>
    </source>
</evidence>
<dbReference type="InterPro" id="IPR042415">
    <property type="entry name" value="CNPY"/>
</dbReference>
<dbReference type="OrthoDB" id="192915at2759"/>
<keyword evidence="6" id="KW-1185">Reference proteome</keyword>
<comment type="caution">
    <text evidence="5">The sequence shown here is derived from an EMBL/GenBank/DDBJ whole genome shotgun (WGS) entry which is preliminary data.</text>
</comment>
<evidence type="ECO:0000256" key="3">
    <source>
        <dbReference type="SAM" id="SignalP"/>
    </source>
</evidence>
<dbReference type="STRING" id="6265.A0A0B2V990"/>
<comment type="similarity">
    <text evidence="1">Belongs to the canopy family.</text>
</comment>
<evidence type="ECO:0000256" key="1">
    <source>
        <dbReference type="ARBA" id="ARBA00007285"/>
    </source>
</evidence>
<dbReference type="GO" id="GO:0005783">
    <property type="term" value="C:endoplasmic reticulum"/>
    <property type="evidence" value="ECO:0007669"/>
    <property type="project" value="TreeGrafter"/>
</dbReference>
<evidence type="ECO:0000313" key="6">
    <source>
        <dbReference type="Proteomes" id="UP000031036"/>
    </source>
</evidence>
<evidence type="ECO:0000313" key="5">
    <source>
        <dbReference type="EMBL" id="KHN77565.1"/>
    </source>
</evidence>
<keyword evidence="3" id="KW-0732">Signal</keyword>